<dbReference type="InterPro" id="IPR050109">
    <property type="entry name" value="HTH-type_TetR-like_transc_reg"/>
</dbReference>
<dbReference type="STRING" id="512565.AMIS_35700"/>
<reference evidence="4 5" key="1">
    <citation type="submission" date="2012-02" db="EMBL/GenBank/DDBJ databases">
        <title>Complete genome sequence of Actinoplanes missouriensis 431 (= NBRC 102363).</title>
        <authorList>
            <person name="Ohnishi Y."/>
            <person name="Ishikawa J."/>
            <person name="Sekine M."/>
            <person name="Hosoyama A."/>
            <person name="Harada T."/>
            <person name="Narita H."/>
            <person name="Hata T."/>
            <person name="Konno Y."/>
            <person name="Tutikane K."/>
            <person name="Fujita N."/>
            <person name="Horinouchi S."/>
            <person name="Hayakawa M."/>
        </authorList>
    </citation>
    <scope>NUCLEOTIDE SEQUENCE [LARGE SCALE GENOMIC DNA]</scope>
    <source>
        <strain evidence="5">ATCC 14538 / DSM 43046 / CBS 188.64 / JCM 3121 / NBRC 102363 / NCIMB 12654 / NRRL B-3342 / UNCC 431</strain>
    </source>
</reference>
<proteinExistence type="predicted"/>
<dbReference type="OrthoDB" id="5242520at2"/>
<evidence type="ECO:0000256" key="1">
    <source>
        <dbReference type="ARBA" id="ARBA00023125"/>
    </source>
</evidence>
<dbReference type="InterPro" id="IPR001647">
    <property type="entry name" value="HTH_TetR"/>
</dbReference>
<evidence type="ECO:0000313" key="5">
    <source>
        <dbReference type="Proteomes" id="UP000007882"/>
    </source>
</evidence>
<dbReference type="Gene3D" id="1.10.10.60">
    <property type="entry name" value="Homeodomain-like"/>
    <property type="match status" value="1"/>
</dbReference>
<feature type="domain" description="HTH tetR-type" evidence="3">
    <location>
        <begin position="17"/>
        <end position="77"/>
    </location>
</feature>
<dbReference type="PRINTS" id="PR00455">
    <property type="entry name" value="HTHTETR"/>
</dbReference>
<evidence type="ECO:0000313" key="4">
    <source>
        <dbReference type="EMBL" id="BAL88790.1"/>
    </source>
</evidence>
<dbReference type="HOGENOM" id="CLU_069356_32_0_11"/>
<dbReference type="SUPFAM" id="SSF48498">
    <property type="entry name" value="Tetracyclin repressor-like, C-terminal domain"/>
    <property type="match status" value="1"/>
</dbReference>
<dbReference type="eggNOG" id="COG1309">
    <property type="taxonomic scope" value="Bacteria"/>
</dbReference>
<evidence type="ECO:0000259" key="3">
    <source>
        <dbReference type="PROSITE" id="PS50977"/>
    </source>
</evidence>
<dbReference type="KEGG" id="ams:AMIS_35700"/>
<dbReference type="GO" id="GO:0003700">
    <property type="term" value="F:DNA-binding transcription factor activity"/>
    <property type="evidence" value="ECO:0007669"/>
    <property type="project" value="TreeGrafter"/>
</dbReference>
<keyword evidence="1 2" id="KW-0238">DNA-binding</keyword>
<dbReference type="AlphaFoldDB" id="I0H703"/>
<dbReference type="PANTHER" id="PTHR30055">
    <property type="entry name" value="HTH-TYPE TRANSCRIPTIONAL REGULATOR RUTR"/>
    <property type="match status" value="1"/>
</dbReference>
<dbReference type="PANTHER" id="PTHR30055:SF184">
    <property type="entry name" value="HTH-TYPE TRANSCRIPTIONAL REGULATOR ETHR"/>
    <property type="match status" value="1"/>
</dbReference>
<protein>
    <submittedName>
        <fullName evidence="4">Putative TetR-family transcriptional regulator</fullName>
    </submittedName>
</protein>
<dbReference type="InterPro" id="IPR023772">
    <property type="entry name" value="DNA-bd_HTH_TetR-type_CS"/>
</dbReference>
<gene>
    <name evidence="4" type="ordered locus">AMIS_35700</name>
</gene>
<accession>I0H703</accession>
<dbReference type="RefSeq" id="WP_014443684.1">
    <property type="nucleotide sequence ID" value="NC_017093.1"/>
</dbReference>
<dbReference type="PATRIC" id="fig|512565.3.peg.3564"/>
<dbReference type="Proteomes" id="UP000007882">
    <property type="component" value="Chromosome"/>
</dbReference>
<dbReference type="Pfam" id="PF00440">
    <property type="entry name" value="TetR_N"/>
    <property type="match status" value="1"/>
</dbReference>
<keyword evidence="5" id="KW-1185">Reference proteome</keyword>
<evidence type="ECO:0000256" key="2">
    <source>
        <dbReference type="PROSITE-ProRule" id="PRU00335"/>
    </source>
</evidence>
<dbReference type="InterPro" id="IPR036271">
    <property type="entry name" value="Tet_transcr_reg_TetR-rel_C_sf"/>
</dbReference>
<dbReference type="PROSITE" id="PS01081">
    <property type="entry name" value="HTH_TETR_1"/>
    <property type="match status" value="1"/>
</dbReference>
<name>I0H703_ACTM4</name>
<dbReference type="InterPro" id="IPR009057">
    <property type="entry name" value="Homeodomain-like_sf"/>
</dbReference>
<feature type="DNA-binding region" description="H-T-H motif" evidence="2">
    <location>
        <begin position="40"/>
        <end position="59"/>
    </location>
</feature>
<dbReference type="GO" id="GO:0000976">
    <property type="term" value="F:transcription cis-regulatory region binding"/>
    <property type="evidence" value="ECO:0007669"/>
    <property type="project" value="TreeGrafter"/>
</dbReference>
<dbReference type="PROSITE" id="PS50977">
    <property type="entry name" value="HTH_TETR_2"/>
    <property type="match status" value="1"/>
</dbReference>
<dbReference type="EMBL" id="AP012319">
    <property type="protein sequence ID" value="BAL88790.1"/>
    <property type="molecule type" value="Genomic_DNA"/>
</dbReference>
<sequence length="204" mass="22258">MSQATPSRRRVGPSKGDLREAAILQVAKRMFAERSYEAVTIDDLACGAGISRTSFYFYFPTKPAVLTALMTQVSDDFAASHVWFDSAGPSPELLREQLLASATLWRENAGLLSCSATAAASSEPLRTLLTQTKIRYDQRAAAKIRRDQADGTATSDIAADRLAEMISALRDSRYNRLAGATDAELHDAVEDLVTAIQRLVYGPR</sequence>
<dbReference type="SUPFAM" id="SSF46689">
    <property type="entry name" value="Homeodomain-like"/>
    <property type="match status" value="1"/>
</dbReference>
<dbReference type="Gene3D" id="1.10.357.10">
    <property type="entry name" value="Tetracycline Repressor, domain 2"/>
    <property type="match status" value="1"/>
</dbReference>
<organism evidence="4 5">
    <name type="scientific">Actinoplanes missouriensis (strain ATCC 14538 / DSM 43046 / CBS 188.64 / JCM 3121 / NBRC 102363 / NCIMB 12654 / NRRL B-3342 / UNCC 431)</name>
    <dbReference type="NCBI Taxonomy" id="512565"/>
    <lineage>
        <taxon>Bacteria</taxon>
        <taxon>Bacillati</taxon>
        <taxon>Actinomycetota</taxon>
        <taxon>Actinomycetes</taxon>
        <taxon>Micromonosporales</taxon>
        <taxon>Micromonosporaceae</taxon>
        <taxon>Actinoplanes</taxon>
    </lineage>
</organism>